<dbReference type="GeneID" id="80899157"/>
<protein>
    <submittedName>
        <fullName evidence="1">Uncharacterized protein</fullName>
    </submittedName>
</protein>
<gene>
    <name evidence="1" type="ORF">LMH87_011998</name>
</gene>
<evidence type="ECO:0000313" key="1">
    <source>
        <dbReference type="EMBL" id="KAJ4151288.1"/>
    </source>
</evidence>
<sequence length="72" mass="8187">MSIFEIGQDGKQLISICEDRIRRSSLNRTAIAELESVAYQHAMPEATERQQRNTTLVAERRNYAGTPNFTAM</sequence>
<dbReference type="AlphaFoldDB" id="A0A9W8QDL6"/>
<name>A0A9W8QDL6_AKAMU</name>
<dbReference type="Proteomes" id="UP001144673">
    <property type="component" value="Chromosome 4"/>
</dbReference>
<dbReference type="KEGG" id="amus:LMH87_011998"/>
<evidence type="ECO:0000313" key="2">
    <source>
        <dbReference type="Proteomes" id="UP001144673"/>
    </source>
</evidence>
<organism evidence="1 2">
    <name type="scientific">Akanthomyces muscarius</name>
    <name type="common">Entomopathogenic fungus</name>
    <name type="synonym">Lecanicillium muscarium</name>
    <dbReference type="NCBI Taxonomy" id="2231603"/>
    <lineage>
        <taxon>Eukaryota</taxon>
        <taxon>Fungi</taxon>
        <taxon>Dikarya</taxon>
        <taxon>Ascomycota</taxon>
        <taxon>Pezizomycotina</taxon>
        <taxon>Sordariomycetes</taxon>
        <taxon>Hypocreomycetidae</taxon>
        <taxon>Hypocreales</taxon>
        <taxon>Cordycipitaceae</taxon>
        <taxon>Akanthomyces</taxon>
    </lineage>
</organism>
<reference evidence="1" key="1">
    <citation type="journal article" date="2023" name="Access Microbiol">
        <title>De-novo genome assembly for Akanthomyces muscarius, a biocontrol agent of insect agricultural pests.</title>
        <authorList>
            <person name="Erdos Z."/>
            <person name="Studholme D.J."/>
            <person name="Raymond B."/>
            <person name="Sharma M."/>
        </authorList>
    </citation>
    <scope>NUCLEOTIDE SEQUENCE</scope>
    <source>
        <strain evidence="1">Ve6</strain>
    </source>
</reference>
<proteinExistence type="predicted"/>
<accession>A0A9W8QDL6</accession>
<comment type="caution">
    <text evidence="1">The sequence shown here is derived from an EMBL/GenBank/DDBJ whole genome shotgun (WGS) entry which is preliminary data.</text>
</comment>
<dbReference type="RefSeq" id="XP_056053002.1">
    <property type="nucleotide sequence ID" value="XM_056201228.1"/>
</dbReference>
<keyword evidence="2" id="KW-1185">Reference proteome</keyword>
<dbReference type="EMBL" id="JAJHUN010000009">
    <property type="protein sequence ID" value="KAJ4151288.1"/>
    <property type="molecule type" value="Genomic_DNA"/>
</dbReference>